<dbReference type="NCBIfam" id="TIGR00726">
    <property type="entry name" value="peptidoglycan editing factor PgeF"/>
    <property type="match status" value="1"/>
</dbReference>
<evidence type="ECO:0000256" key="9">
    <source>
        <dbReference type="ARBA" id="ARBA00049893"/>
    </source>
</evidence>
<comment type="catalytic activity">
    <reaction evidence="8">
        <text>adenosine + phosphate = alpha-D-ribose 1-phosphate + adenine</text>
        <dbReference type="Rhea" id="RHEA:27642"/>
        <dbReference type="ChEBI" id="CHEBI:16335"/>
        <dbReference type="ChEBI" id="CHEBI:16708"/>
        <dbReference type="ChEBI" id="CHEBI:43474"/>
        <dbReference type="ChEBI" id="CHEBI:57720"/>
        <dbReference type="EC" id="2.4.2.1"/>
    </reaction>
    <physiologicalReaction direction="left-to-right" evidence="8">
        <dbReference type="Rhea" id="RHEA:27643"/>
    </physiologicalReaction>
</comment>
<evidence type="ECO:0000256" key="5">
    <source>
        <dbReference type="ARBA" id="ARBA00022801"/>
    </source>
</evidence>
<keyword evidence="5" id="KW-0378">Hydrolase</keyword>
<protein>
    <recommendedName>
        <fullName evidence="10">Purine nucleoside phosphorylase</fullName>
    </recommendedName>
</protein>
<comment type="catalytic activity">
    <reaction evidence="9">
        <text>S-methyl-5'-thioadenosine + phosphate = 5-(methylsulfanyl)-alpha-D-ribose 1-phosphate + adenine</text>
        <dbReference type="Rhea" id="RHEA:11852"/>
        <dbReference type="ChEBI" id="CHEBI:16708"/>
        <dbReference type="ChEBI" id="CHEBI:17509"/>
        <dbReference type="ChEBI" id="CHEBI:43474"/>
        <dbReference type="ChEBI" id="CHEBI:58533"/>
        <dbReference type="EC" id="2.4.2.28"/>
    </reaction>
    <physiologicalReaction direction="left-to-right" evidence="9">
        <dbReference type="Rhea" id="RHEA:11853"/>
    </physiologicalReaction>
</comment>
<keyword evidence="6" id="KW-0862">Zinc</keyword>
<keyword evidence="4" id="KW-0479">Metal-binding</keyword>
<sequence length="257" mass="26999">MSGVEAIRAVELDGVRHGFLGRRGGVSTGIMAGLDMGRRGQEVTPELVENRRRAIAATVPGARLITLYQVHSSDCVTVVEPFDDALRPRADALVTARPGLALGILTADCAPVLLVDRAAGVVGAAHAGWKGALGGVTDATVVAMEALGARREAIVAAVGPCIAQPSYEVDAAFRDRFAVADPGNDRFFRDGRAGHAHFDLEGYVAARLAASGVGRVACLGMDTYADEARFFSYRRSTHRGEPDYGRQIAIIGLGGND</sequence>
<dbReference type="InterPro" id="IPR011324">
    <property type="entry name" value="Cytotoxic_necrot_fac-like_cat"/>
</dbReference>
<organism evidence="11 12">
    <name type="scientific">Sphingomonas guangdongensis</name>
    <dbReference type="NCBI Taxonomy" id="1141890"/>
    <lineage>
        <taxon>Bacteria</taxon>
        <taxon>Pseudomonadati</taxon>
        <taxon>Pseudomonadota</taxon>
        <taxon>Alphaproteobacteria</taxon>
        <taxon>Sphingomonadales</taxon>
        <taxon>Sphingomonadaceae</taxon>
        <taxon>Sphingomonas</taxon>
    </lineage>
</organism>
<evidence type="ECO:0000256" key="10">
    <source>
        <dbReference type="RuleBase" id="RU361274"/>
    </source>
</evidence>
<comment type="similarity">
    <text evidence="2 10">Belongs to the purine nucleoside phosphorylase YfiH/LACC1 family.</text>
</comment>
<reference evidence="11 12" key="1">
    <citation type="submission" date="2017-07" db="EMBL/GenBank/DDBJ databases">
        <authorList>
            <person name="Sun Z.S."/>
            <person name="Albrecht U."/>
            <person name="Echele G."/>
            <person name="Lee C.C."/>
        </authorList>
    </citation>
    <scope>NUCLEOTIDE SEQUENCE [LARGE SCALE GENOMIC DNA]</scope>
    <source>
        <strain evidence="11 12">CGMCC 1.12672</strain>
    </source>
</reference>
<keyword evidence="12" id="KW-1185">Reference proteome</keyword>
<evidence type="ECO:0000256" key="8">
    <source>
        <dbReference type="ARBA" id="ARBA00048968"/>
    </source>
</evidence>
<dbReference type="PANTHER" id="PTHR30616:SF2">
    <property type="entry name" value="PURINE NUCLEOSIDE PHOSPHORYLASE LACC1"/>
    <property type="match status" value="1"/>
</dbReference>
<dbReference type="RefSeq" id="WP_097063131.1">
    <property type="nucleotide sequence ID" value="NZ_OBMI01000001.1"/>
</dbReference>
<dbReference type="GO" id="GO:0017061">
    <property type="term" value="F:S-methyl-5-thioadenosine phosphorylase activity"/>
    <property type="evidence" value="ECO:0007669"/>
    <property type="project" value="UniProtKB-EC"/>
</dbReference>
<comment type="catalytic activity">
    <reaction evidence="1">
        <text>inosine + phosphate = alpha-D-ribose 1-phosphate + hypoxanthine</text>
        <dbReference type="Rhea" id="RHEA:27646"/>
        <dbReference type="ChEBI" id="CHEBI:17368"/>
        <dbReference type="ChEBI" id="CHEBI:17596"/>
        <dbReference type="ChEBI" id="CHEBI:43474"/>
        <dbReference type="ChEBI" id="CHEBI:57720"/>
        <dbReference type="EC" id="2.4.2.1"/>
    </reaction>
    <physiologicalReaction direction="left-to-right" evidence="1">
        <dbReference type="Rhea" id="RHEA:27647"/>
    </physiologicalReaction>
</comment>
<gene>
    <name evidence="11" type="ORF">SAMN06297144_1347</name>
</gene>
<evidence type="ECO:0000256" key="7">
    <source>
        <dbReference type="ARBA" id="ARBA00047989"/>
    </source>
</evidence>
<dbReference type="InterPro" id="IPR003730">
    <property type="entry name" value="Cu_polyphenol_OxRdtase"/>
</dbReference>
<dbReference type="EMBL" id="OBMI01000001">
    <property type="protein sequence ID" value="SOB81008.1"/>
    <property type="molecule type" value="Genomic_DNA"/>
</dbReference>
<accession>A0A285QHM1</accession>
<evidence type="ECO:0000256" key="3">
    <source>
        <dbReference type="ARBA" id="ARBA00022679"/>
    </source>
</evidence>
<evidence type="ECO:0000256" key="1">
    <source>
        <dbReference type="ARBA" id="ARBA00000553"/>
    </source>
</evidence>
<evidence type="ECO:0000256" key="4">
    <source>
        <dbReference type="ARBA" id="ARBA00022723"/>
    </source>
</evidence>
<dbReference type="OrthoDB" id="4279at2"/>
<dbReference type="Gene3D" id="3.60.140.10">
    <property type="entry name" value="CNF1/YfiH-like putative cysteine hydrolases"/>
    <property type="match status" value="1"/>
</dbReference>
<dbReference type="Pfam" id="PF02578">
    <property type="entry name" value="Cu-oxidase_4"/>
    <property type="match status" value="1"/>
</dbReference>
<name>A0A285QHM1_9SPHN</name>
<evidence type="ECO:0000256" key="6">
    <source>
        <dbReference type="ARBA" id="ARBA00022833"/>
    </source>
</evidence>
<dbReference type="PANTHER" id="PTHR30616">
    <property type="entry name" value="UNCHARACTERIZED PROTEIN YFIH"/>
    <property type="match status" value="1"/>
</dbReference>
<evidence type="ECO:0000313" key="12">
    <source>
        <dbReference type="Proteomes" id="UP000219494"/>
    </source>
</evidence>
<evidence type="ECO:0000256" key="2">
    <source>
        <dbReference type="ARBA" id="ARBA00007353"/>
    </source>
</evidence>
<comment type="catalytic activity">
    <reaction evidence="7">
        <text>adenosine + H2O + H(+) = inosine + NH4(+)</text>
        <dbReference type="Rhea" id="RHEA:24408"/>
        <dbReference type="ChEBI" id="CHEBI:15377"/>
        <dbReference type="ChEBI" id="CHEBI:15378"/>
        <dbReference type="ChEBI" id="CHEBI:16335"/>
        <dbReference type="ChEBI" id="CHEBI:17596"/>
        <dbReference type="ChEBI" id="CHEBI:28938"/>
        <dbReference type="EC" id="3.5.4.4"/>
    </reaction>
    <physiologicalReaction direction="left-to-right" evidence="7">
        <dbReference type="Rhea" id="RHEA:24409"/>
    </physiologicalReaction>
</comment>
<dbReference type="Proteomes" id="UP000219494">
    <property type="component" value="Unassembled WGS sequence"/>
</dbReference>
<dbReference type="GO" id="GO:0016787">
    <property type="term" value="F:hydrolase activity"/>
    <property type="evidence" value="ECO:0007669"/>
    <property type="project" value="UniProtKB-KW"/>
</dbReference>
<evidence type="ECO:0000313" key="11">
    <source>
        <dbReference type="EMBL" id="SOB81008.1"/>
    </source>
</evidence>
<dbReference type="GO" id="GO:0005507">
    <property type="term" value="F:copper ion binding"/>
    <property type="evidence" value="ECO:0007669"/>
    <property type="project" value="TreeGrafter"/>
</dbReference>
<keyword evidence="3" id="KW-0808">Transferase</keyword>
<dbReference type="SUPFAM" id="SSF64438">
    <property type="entry name" value="CNF1/YfiH-like putative cysteine hydrolases"/>
    <property type="match status" value="1"/>
</dbReference>
<proteinExistence type="inferred from homology"/>
<dbReference type="InterPro" id="IPR038371">
    <property type="entry name" value="Cu_polyphenol_OxRdtase_sf"/>
</dbReference>
<dbReference type="AlphaFoldDB" id="A0A285QHM1"/>
<dbReference type="CDD" id="cd16833">
    <property type="entry name" value="YfiH"/>
    <property type="match status" value="1"/>
</dbReference>